<evidence type="ECO:0000313" key="2">
    <source>
        <dbReference type="Proteomes" id="UP000005633"/>
    </source>
</evidence>
<name>G8QIH8_AZOOP</name>
<accession>G8QIH8</accession>
<dbReference type="HOGENOM" id="CLU_178418_0_0_4"/>
<dbReference type="eggNOG" id="ENOG5033D3P">
    <property type="taxonomic scope" value="Bacteria"/>
</dbReference>
<evidence type="ECO:0008006" key="3">
    <source>
        <dbReference type="Google" id="ProtNLM"/>
    </source>
</evidence>
<sequence length="93" mass="10274">MTELDDANSLARELEDDLTARYGPVVSNETLRIALGYPSMEALRQALVRKTVPIPIFTMPNRRGKYALVKDLAAWLAASRDAAVRAGEGKRET</sequence>
<reference evidence="1 2" key="1">
    <citation type="journal article" date="2012" name="J. Bacteriol.">
        <title>Complete genome sequence of the anaerobic perchlorate-reducing bacterium Azospira suillum strain PS.</title>
        <authorList>
            <person name="Byrne-Bailey K.G."/>
            <person name="Coates J.D."/>
        </authorList>
    </citation>
    <scope>NUCLEOTIDE SEQUENCE [LARGE SCALE GENOMIC DNA]</scope>
    <source>
        <strain evidence="2">ATCC BAA-33 / DSM 13638 / PS</strain>
    </source>
</reference>
<protein>
    <recommendedName>
        <fullName evidence="3">Pyocin activator protein PrtN</fullName>
    </recommendedName>
</protein>
<evidence type="ECO:0000313" key="1">
    <source>
        <dbReference type="EMBL" id="AEV26390.1"/>
    </source>
</evidence>
<dbReference type="Proteomes" id="UP000005633">
    <property type="component" value="Chromosome"/>
</dbReference>
<organism evidence="1 2">
    <name type="scientific">Azospira oryzae (strain ATCC BAA-33 / DSM 13638 / PS)</name>
    <name type="common">Dechlorosoma suillum</name>
    <dbReference type="NCBI Taxonomy" id="640081"/>
    <lineage>
        <taxon>Bacteria</taxon>
        <taxon>Pseudomonadati</taxon>
        <taxon>Pseudomonadota</taxon>
        <taxon>Betaproteobacteria</taxon>
        <taxon>Rhodocyclales</taxon>
        <taxon>Rhodocyclaceae</taxon>
        <taxon>Azospira</taxon>
    </lineage>
</organism>
<dbReference type="KEGG" id="dsu:Dsui_2019"/>
<dbReference type="AlphaFoldDB" id="G8QIH8"/>
<dbReference type="EMBL" id="CP003153">
    <property type="protein sequence ID" value="AEV26390.1"/>
    <property type="molecule type" value="Genomic_DNA"/>
</dbReference>
<proteinExistence type="predicted"/>
<gene>
    <name evidence="1" type="ordered locus">Dsui_2019</name>
</gene>